<evidence type="ECO:0000313" key="9">
    <source>
        <dbReference type="Proteomes" id="UP001155241"/>
    </source>
</evidence>
<comment type="pathway">
    <text evidence="1">Glycan metabolism; L-arabinan degradation.</text>
</comment>
<evidence type="ECO:0000313" key="8">
    <source>
        <dbReference type="EMBL" id="MCO6045978.1"/>
    </source>
</evidence>
<dbReference type="CDD" id="cd08981">
    <property type="entry name" value="GH43_Bt1873-like"/>
    <property type="match status" value="1"/>
</dbReference>
<feature type="region of interest" description="Disordered" evidence="6">
    <location>
        <begin position="22"/>
        <end position="56"/>
    </location>
</feature>
<evidence type="ECO:0000256" key="7">
    <source>
        <dbReference type="SAM" id="SignalP"/>
    </source>
</evidence>
<proteinExistence type="inferred from homology"/>
<dbReference type="EMBL" id="JAMXLR010000062">
    <property type="protein sequence ID" value="MCO6045978.1"/>
    <property type="molecule type" value="Genomic_DNA"/>
</dbReference>
<reference evidence="8" key="1">
    <citation type="submission" date="2022-06" db="EMBL/GenBank/DDBJ databases">
        <title>Aeoliella straminimaris, a novel planctomycete from sediments.</title>
        <authorList>
            <person name="Vitorino I.R."/>
            <person name="Lage O.M."/>
        </authorList>
    </citation>
    <scope>NUCLEOTIDE SEQUENCE</scope>
    <source>
        <strain evidence="8">ICT_H6.2</strain>
    </source>
</reference>
<keyword evidence="7" id="KW-0732">Signal</keyword>
<evidence type="ECO:0000256" key="1">
    <source>
        <dbReference type="ARBA" id="ARBA00004834"/>
    </source>
</evidence>
<keyword evidence="4 5" id="KW-0326">Glycosidase</keyword>
<feature type="signal peptide" evidence="7">
    <location>
        <begin position="1"/>
        <end position="22"/>
    </location>
</feature>
<dbReference type="GO" id="GO:0005975">
    <property type="term" value="P:carbohydrate metabolic process"/>
    <property type="evidence" value="ECO:0007669"/>
    <property type="project" value="InterPro"/>
</dbReference>
<dbReference type="InterPro" id="IPR023296">
    <property type="entry name" value="Glyco_hydro_beta-prop_sf"/>
</dbReference>
<dbReference type="PANTHER" id="PTHR43301">
    <property type="entry name" value="ARABINAN ENDO-1,5-ALPHA-L-ARABINOSIDASE"/>
    <property type="match status" value="1"/>
</dbReference>
<comment type="similarity">
    <text evidence="2 5">Belongs to the glycosyl hydrolase 43 family.</text>
</comment>
<protein>
    <submittedName>
        <fullName evidence="8">Glycoside hydrolase family 43 protein</fullName>
    </submittedName>
</protein>
<comment type="caution">
    <text evidence="8">The sequence shown here is derived from an EMBL/GenBank/DDBJ whole genome shotgun (WGS) entry which is preliminary data.</text>
</comment>
<dbReference type="AlphaFoldDB" id="A0A9X2FD17"/>
<dbReference type="GO" id="GO:0004553">
    <property type="term" value="F:hydrolase activity, hydrolyzing O-glycosyl compounds"/>
    <property type="evidence" value="ECO:0007669"/>
    <property type="project" value="InterPro"/>
</dbReference>
<dbReference type="PANTHER" id="PTHR43301:SF3">
    <property type="entry name" value="ARABINAN ENDO-1,5-ALPHA-L-ARABINOSIDASE A-RELATED"/>
    <property type="match status" value="1"/>
</dbReference>
<dbReference type="Proteomes" id="UP001155241">
    <property type="component" value="Unassembled WGS sequence"/>
</dbReference>
<feature type="chain" id="PRO_5040796334" evidence="7">
    <location>
        <begin position="23"/>
        <end position="362"/>
    </location>
</feature>
<keyword evidence="3 5" id="KW-0378">Hydrolase</keyword>
<dbReference type="InterPro" id="IPR050727">
    <property type="entry name" value="GH43_arabinanases"/>
</dbReference>
<dbReference type="InterPro" id="IPR006710">
    <property type="entry name" value="Glyco_hydro_43"/>
</dbReference>
<evidence type="ECO:0000256" key="2">
    <source>
        <dbReference type="ARBA" id="ARBA00009865"/>
    </source>
</evidence>
<dbReference type="SUPFAM" id="SSF75005">
    <property type="entry name" value="Arabinanase/levansucrase/invertase"/>
    <property type="match status" value="1"/>
</dbReference>
<organism evidence="8 9">
    <name type="scientific">Aeoliella straminimaris</name>
    <dbReference type="NCBI Taxonomy" id="2954799"/>
    <lineage>
        <taxon>Bacteria</taxon>
        <taxon>Pseudomonadati</taxon>
        <taxon>Planctomycetota</taxon>
        <taxon>Planctomycetia</taxon>
        <taxon>Pirellulales</taxon>
        <taxon>Lacipirellulaceae</taxon>
        <taxon>Aeoliella</taxon>
    </lineage>
</organism>
<name>A0A9X2FD17_9BACT</name>
<evidence type="ECO:0000256" key="3">
    <source>
        <dbReference type="ARBA" id="ARBA00022801"/>
    </source>
</evidence>
<gene>
    <name evidence="8" type="ORF">NG895_18930</name>
</gene>
<accession>A0A9X2FD17</accession>
<dbReference type="Gene3D" id="2.115.10.20">
    <property type="entry name" value="Glycosyl hydrolase domain, family 43"/>
    <property type="match status" value="1"/>
</dbReference>
<keyword evidence="9" id="KW-1185">Reference proteome</keyword>
<sequence>MVQSIRLLALILALLVSHSASAQQPQASESPGAESVGEGPSERPAPRVRRRRFDPPAGPLPLADVRLRDVCILADKESQTYYMIGSRGPRVWQYTSRDLRTWDGPEVIYEAPDDAWGDIAVRSIWAPELLAYRGNYYLFLTFDTGHLLPEQWRNWRPRVTRGSTILKSDSPTGPFTSFQSRSTPPTDMMTLDGTLYVEDGKPYMVFCHEWVQITVGTIEYVPLADDLSRAIGEPVRLFSADQAPWPHRGGEGGYVTDGPSFYRSKSGKLFMIWSSFAGGGYTTGLAISDSGKLAGPWRHQAEPLYTDDGGHGFLFTTLEGKLMMVLHSPNNQPGVTRPRIFELEDTGETLRIEKEFTGADPS</sequence>
<evidence type="ECO:0000256" key="5">
    <source>
        <dbReference type="RuleBase" id="RU361187"/>
    </source>
</evidence>
<dbReference type="Pfam" id="PF04616">
    <property type="entry name" value="Glyco_hydro_43"/>
    <property type="match status" value="1"/>
</dbReference>
<dbReference type="RefSeq" id="WP_252854093.1">
    <property type="nucleotide sequence ID" value="NZ_JAMXLR010000062.1"/>
</dbReference>
<evidence type="ECO:0000256" key="4">
    <source>
        <dbReference type="ARBA" id="ARBA00023295"/>
    </source>
</evidence>
<evidence type="ECO:0000256" key="6">
    <source>
        <dbReference type="SAM" id="MobiDB-lite"/>
    </source>
</evidence>